<organism evidence="1 2">
    <name type="scientific">Funneliformis mosseae</name>
    <name type="common">Endomycorrhizal fungus</name>
    <name type="synonym">Glomus mosseae</name>
    <dbReference type="NCBI Taxonomy" id="27381"/>
    <lineage>
        <taxon>Eukaryota</taxon>
        <taxon>Fungi</taxon>
        <taxon>Fungi incertae sedis</taxon>
        <taxon>Mucoromycota</taxon>
        <taxon>Glomeromycotina</taxon>
        <taxon>Glomeromycetes</taxon>
        <taxon>Glomerales</taxon>
        <taxon>Glomeraceae</taxon>
        <taxon>Funneliformis</taxon>
    </lineage>
</organism>
<dbReference type="EMBL" id="CAJVPP010000191">
    <property type="protein sequence ID" value="CAG8453459.1"/>
    <property type="molecule type" value="Genomic_DNA"/>
</dbReference>
<accession>A0A9N8VLC1</accession>
<protein>
    <submittedName>
        <fullName evidence="1">9749_t:CDS:1</fullName>
    </submittedName>
</protein>
<reference evidence="1" key="1">
    <citation type="submission" date="2021-06" db="EMBL/GenBank/DDBJ databases">
        <authorList>
            <person name="Kallberg Y."/>
            <person name="Tangrot J."/>
            <person name="Rosling A."/>
        </authorList>
    </citation>
    <scope>NUCLEOTIDE SEQUENCE</scope>
    <source>
        <strain evidence="1">87-6 pot B 2015</strain>
    </source>
</reference>
<sequence>MSTLVSSCADNGSSHNPISHLSNRFFQDAASIATASSSRALLSNIEQGKRNTSNSFRSYSTSTPESDWLKGDNGEWNHLFQQNVQGREQYSKEFVTSSFMSEEDKEEDEYRQEWSDENFTQVYVKQNGLDKLHNNIRTRRNSYSSQTNSFVQEFLQNSSNDTVNYHQQSTTIYTDHCDLFQAQIYLLDHLFSTILTYPISTYRPSPTTEWNWNRLFSPTRWCDKEEEENDDDKPLRNELLKNVAIGRLQLLLGHLIVCTDNENSNKQKEESGWGWEWEFYNSRE</sequence>
<comment type="caution">
    <text evidence="1">The sequence shown here is derived from an EMBL/GenBank/DDBJ whole genome shotgun (WGS) entry which is preliminary data.</text>
</comment>
<evidence type="ECO:0000313" key="2">
    <source>
        <dbReference type="Proteomes" id="UP000789375"/>
    </source>
</evidence>
<keyword evidence="2" id="KW-1185">Reference proteome</keyword>
<gene>
    <name evidence="1" type="ORF">FMOSSE_LOCUS1653</name>
</gene>
<dbReference type="AlphaFoldDB" id="A0A9N8VLC1"/>
<proteinExistence type="predicted"/>
<evidence type="ECO:0000313" key="1">
    <source>
        <dbReference type="EMBL" id="CAG8453459.1"/>
    </source>
</evidence>
<dbReference type="Proteomes" id="UP000789375">
    <property type="component" value="Unassembled WGS sequence"/>
</dbReference>
<name>A0A9N8VLC1_FUNMO</name>